<dbReference type="InterPro" id="IPR027379">
    <property type="entry name" value="CLS_N"/>
</dbReference>
<protein>
    <recommendedName>
        <fullName evidence="7">Cardiolipin synthase N-terminal domain-containing protein</fullName>
    </recommendedName>
</protein>
<evidence type="ECO:0000256" key="3">
    <source>
        <dbReference type="ARBA" id="ARBA00022692"/>
    </source>
</evidence>
<feature type="domain" description="Cardiolipin synthase N-terminal" evidence="7">
    <location>
        <begin position="26"/>
        <end position="72"/>
    </location>
</feature>
<evidence type="ECO:0000256" key="4">
    <source>
        <dbReference type="ARBA" id="ARBA00022989"/>
    </source>
</evidence>
<keyword evidence="4 6" id="KW-1133">Transmembrane helix</keyword>
<evidence type="ECO:0000256" key="5">
    <source>
        <dbReference type="ARBA" id="ARBA00023136"/>
    </source>
</evidence>
<comment type="subcellular location">
    <subcellularLocation>
        <location evidence="1">Cell membrane</location>
        <topology evidence="1">Multi-pass membrane protein</topology>
    </subcellularLocation>
</comment>
<reference evidence="8 9" key="1">
    <citation type="submission" date="2018-11" db="EMBL/GenBank/DDBJ databases">
        <title>Trebonia kvetii gen.nov., sp.nov., a novel acidophilic actinobacterium, and proposal of the new actinobacterial family Treboniaceae fam. nov.</title>
        <authorList>
            <person name="Rapoport D."/>
            <person name="Sagova-Mareckova M."/>
            <person name="Sedlacek I."/>
            <person name="Provaznik J."/>
            <person name="Kralova S."/>
            <person name="Pavlinic D."/>
            <person name="Benes V."/>
            <person name="Kopecky J."/>
        </authorList>
    </citation>
    <scope>NUCLEOTIDE SEQUENCE [LARGE SCALE GENOMIC DNA]</scope>
    <source>
        <strain evidence="8 9">15Tr583</strain>
    </source>
</reference>
<evidence type="ECO:0000256" key="6">
    <source>
        <dbReference type="SAM" id="Phobius"/>
    </source>
</evidence>
<evidence type="ECO:0000313" key="9">
    <source>
        <dbReference type="Proteomes" id="UP000460272"/>
    </source>
</evidence>
<name>A0A6P2BL38_9ACTN</name>
<dbReference type="Proteomes" id="UP000460272">
    <property type="component" value="Unassembled WGS sequence"/>
</dbReference>
<sequence>MVLAAASSSYPLLNIFWTIVEVFLWVIWFWVLITVFIDIFRSPDLSGLAKALWFLFVLFIPLIGVLVYLIARGGSMHQRSVW</sequence>
<evidence type="ECO:0000256" key="1">
    <source>
        <dbReference type="ARBA" id="ARBA00004651"/>
    </source>
</evidence>
<evidence type="ECO:0000259" key="7">
    <source>
        <dbReference type="Pfam" id="PF13396"/>
    </source>
</evidence>
<gene>
    <name evidence="8" type="ORF">EAS64_41870</name>
</gene>
<accession>A0A6P2BL38</accession>
<keyword evidence="2" id="KW-1003">Cell membrane</keyword>
<dbReference type="Pfam" id="PF13396">
    <property type="entry name" value="PLDc_N"/>
    <property type="match status" value="1"/>
</dbReference>
<dbReference type="GO" id="GO:0005886">
    <property type="term" value="C:plasma membrane"/>
    <property type="evidence" value="ECO:0007669"/>
    <property type="project" value="UniProtKB-SubCell"/>
</dbReference>
<keyword evidence="3 6" id="KW-0812">Transmembrane</keyword>
<dbReference type="OrthoDB" id="7596142at2"/>
<keyword evidence="5 6" id="KW-0472">Membrane</keyword>
<dbReference type="EMBL" id="RPFW01000013">
    <property type="protein sequence ID" value="TVY99114.1"/>
    <property type="molecule type" value="Genomic_DNA"/>
</dbReference>
<feature type="transmembrane region" description="Helical" evidence="6">
    <location>
        <begin position="52"/>
        <end position="71"/>
    </location>
</feature>
<evidence type="ECO:0000256" key="2">
    <source>
        <dbReference type="ARBA" id="ARBA00022475"/>
    </source>
</evidence>
<dbReference type="AlphaFoldDB" id="A0A6P2BL38"/>
<proteinExistence type="predicted"/>
<organism evidence="8 9">
    <name type="scientific">Trebonia kvetii</name>
    <dbReference type="NCBI Taxonomy" id="2480626"/>
    <lineage>
        <taxon>Bacteria</taxon>
        <taxon>Bacillati</taxon>
        <taxon>Actinomycetota</taxon>
        <taxon>Actinomycetes</taxon>
        <taxon>Streptosporangiales</taxon>
        <taxon>Treboniaceae</taxon>
        <taxon>Trebonia</taxon>
    </lineage>
</organism>
<evidence type="ECO:0000313" key="8">
    <source>
        <dbReference type="EMBL" id="TVY99114.1"/>
    </source>
</evidence>
<feature type="transmembrane region" description="Helical" evidence="6">
    <location>
        <begin position="15"/>
        <end position="40"/>
    </location>
</feature>
<keyword evidence="9" id="KW-1185">Reference proteome</keyword>
<comment type="caution">
    <text evidence="8">The sequence shown here is derived from an EMBL/GenBank/DDBJ whole genome shotgun (WGS) entry which is preliminary data.</text>
</comment>